<dbReference type="PANTHER" id="PTHR43877:SF2">
    <property type="entry name" value="AMINOALKYLPHOSPHONATE N-ACETYLTRANSFERASE-RELATED"/>
    <property type="match status" value="1"/>
</dbReference>
<dbReference type="EMBL" id="JAHKNI010000021">
    <property type="protein sequence ID" value="MBU3067446.1"/>
    <property type="molecule type" value="Genomic_DNA"/>
</dbReference>
<dbReference type="CDD" id="cd04301">
    <property type="entry name" value="NAT_SF"/>
    <property type="match status" value="1"/>
</dbReference>
<dbReference type="Pfam" id="PF00583">
    <property type="entry name" value="Acetyltransf_1"/>
    <property type="match status" value="1"/>
</dbReference>
<name>A0ABS6BAX9_9NOCA</name>
<dbReference type="Proteomes" id="UP000733379">
    <property type="component" value="Unassembled WGS sequence"/>
</dbReference>
<keyword evidence="5" id="KW-1185">Reference proteome</keyword>
<evidence type="ECO:0000313" key="5">
    <source>
        <dbReference type="Proteomes" id="UP000733379"/>
    </source>
</evidence>
<evidence type="ECO:0000256" key="1">
    <source>
        <dbReference type="ARBA" id="ARBA00022679"/>
    </source>
</evidence>
<reference evidence="4 5" key="1">
    <citation type="submission" date="2021-06" db="EMBL/GenBank/DDBJ databases">
        <title>Actinomycetes sequencing.</title>
        <authorList>
            <person name="Shan Q."/>
        </authorList>
    </citation>
    <scope>NUCLEOTIDE SEQUENCE [LARGE SCALE GENOMIC DNA]</scope>
    <source>
        <strain evidence="4 5">NEAU-G5</strain>
    </source>
</reference>
<dbReference type="InterPro" id="IPR016181">
    <property type="entry name" value="Acyl_CoA_acyltransferase"/>
</dbReference>
<evidence type="ECO:0000256" key="2">
    <source>
        <dbReference type="ARBA" id="ARBA00023315"/>
    </source>
</evidence>
<dbReference type="Gene3D" id="3.40.630.30">
    <property type="match status" value="1"/>
</dbReference>
<accession>A0ABS6BAX9</accession>
<dbReference type="InterPro" id="IPR000182">
    <property type="entry name" value="GNAT_dom"/>
</dbReference>
<proteinExistence type="predicted"/>
<evidence type="ECO:0000259" key="3">
    <source>
        <dbReference type="PROSITE" id="PS51186"/>
    </source>
</evidence>
<evidence type="ECO:0000313" key="4">
    <source>
        <dbReference type="EMBL" id="MBU3067446.1"/>
    </source>
</evidence>
<feature type="domain" description="N-acetyltransferase" evidence="3">
    <location>
        <begin position="1"/>
        <end position="135"/>
    </location>
</feature>
<keyword evidence="2" id="KW-0012">Acyltransferase</keyword>
<keyword evidence="1" id="KW-0808">Transferase</keyword>
<dbReference type="InterPro" id="IPR050832">
    <property type="entry name" value="Bact_Acetyltransf"/>
</dbReference>
<dbReference type="PANTHER" id="PTHR43877">
    <property type="entry name" value="AMINOALKYLPHOSPHONATE N-ACETYLTRANSFERASE-RELATED-RELATED"/>
    <property type="match status" value="1"/>
</dbReference>
<comment type="caution">
    <text evidence="4">The sequence shown here is derived from an EMBL/GenBank/DDBJ whole genome shotgun (WGS) entry which is preliminary data.</text>
</comment>
<dbReference type="PROSITE" id="PS51186">
    <property type="entry name" value="GNAT"/>
    <property type="match status" value="1"/>
</dbReference>
<organism evidence="4 5">
    <name type="scientific">Nocardia albiluteola</name>
    <dbReference type="NCBI Taxonomy" id="2842303"/>
    <lineage>
        <taxon>Bacteria</taxon>
        <taxon>Bacillati</taxon>
        <taxon>Actinomycetota</taxon>
        <taxon>Actinomycetes</taxon>
        <taxon>Mycobacteriales</taxon>
        <taxon>Nocardiaceae</taxon>
        <taxon>Nocardia</taxon>
    </lineage>
</organism>
<protein>
    <submittedName>
        <fullName evidence="4">GNAT family N-acetyltransferase</fullName>
    </submittedName>
</protein>
<dbReference type="SUPFAM" id="SSF55729">
    <property type="entry name" value="Acyl-CoA N-acyltransferases (Nat)"/>
    <property type="match status" value="1"/>
</dbReference>
<sequence length="135" mass="14948">MISRYYGRPTDDAEIDRHLADGYDSDDLTPPTGLLLLARRTGTAVGCVGLRRLDARTLELKRMFIRPDARGDGGAAELLASAELAARELGAHAIRLNTRNDLVEARSLYAKHGYAEIPPYGDDPLADHWFEKKLD</sequence>
<gene>
    <name evidence="4" type="ORF">KO481_38730</name>
</gene>